<dbReference type="SMART" id="SM01234">
    <property type="entry name" value="Haemolytic"/>
    <property type="match status" value="1"/>
</dbReference>
<dbReference type="PANTHER" id="PTHR33383">
    <property type="entry name" value="MEMBRANE PROTEIN INSERTION EFFICIENCY FACTOR-RELATED"/>
    <property type="match status" value="1"/>
</dbReference>
<comment type="function">
    <text evidence="1">Could be involved in insertion of integral membrane proteins into the membrane.</text>
</comment>
<keyword evidence="1 3" id="KW-0472">Membrane</keyword>
<dbReference type="InterPro" id="IPR002696">
    <property type="entry name" value="Membr_insert_effic_factor_YidD"/>
</dbReference>
<comment type="caution">
    <text evidence="4">The sequence shown here is derived from an EMBL/GenBank/DDBJ whole genome shotgun (WGS) entry which is preliminary data.</text>
</comment>
<gene>
    <name evidence="4" type="ORF">CWE11_10510</name>
</gene>
<feature type="region of interest" description="Disordered" evidence="2">
    <location>
        <begin position="71"/>
        <end position="96"/>
    </location>
</feature>
<comment type="similarity">
    <text evidence="1">Belongs to the UPF0161 family.</text>
</comment>
<dbReference type="EMBL" id="PIPM01000015">
    <property type="protein sequence ID" value="RUO28726.1"/>
    <property type="molecule type" value="Genomic_DNA"/>
</dbReference>
<evidence type="ECO:0000256" key="2">
    <source>
        <dbReference type="SAM" id="MobiDB-lite"/>
    </source>
</evidence>
<evidence type="ECO:0000313" key="4">
    <source>
        <dbReference type="EMBL" id="RUO28726.1"/>
    </source>
</evidence>
<keyword evidence="3" id="KW-1133">Transmembrane helix</keyword>
<dbReference type="NCBIfam" id="TIGR00278">
    <property type="entry name" value="membrane protein insertion efficiency factor YidD"/>
    <property type="match status" value="1"/>
</dbReference>
<dbReference type="Pfam" id="PF01809">
    <property type="entry name" value="YidD"/>
    <property type="match status" value="1"/>
</dbReference>
<dbReference type="PANTHER" id="PTHR33383:SF1">
    <property type="entry name" value="MEMBRANE PROTEIN INSERTION EFFICIENCY FACTOR-RELATED"/>
    <property type="match status" value="1"/>
</dbReference>
<proteinExistence type="inferred from homology"/>
<protein>
    <recommendedName>
        <fullName evidence="1">Putative membrane protein insertion efficiency factor</fullName>
    </recommendedName>
</protein>
<dbReference type="GO" id="GO:0005886">
    <property type="term" value="C:plasma membrane"/>
    <property type="evidence" value="ECO:0007669"/>
    <property type="project" value="UniProtKB-SubCell"/>
</dbReference>
<dbReference type="Proteomes" id="UP000288405">
    <property type="component" value="Unassembled WGS sequence"/>
</dbReference>
<keyword evidence="1" id="KW-1003">Cell membrane</keyword>
<evidence type="ECO:0000313" key="5">
    <source>
        <dbReference type="Proteomes" id="UP000288405"/>
    </source>
</evidence>
<dbReference type="OrthoDB" id="9801753at2"/>
<keyword evidence="5" id="KW-1185">Reference proteome</keyword>
<name>A0A432WB84_9GAMM</name>
<dbReference type="HAMAP" id="MF_00386">
    <property type="entry name" value="UPF0161_YidD"/>
    <property type="match status" value="1"/>
</dbReference>
<feature type="transmembrane region" description="Helical" evidence="3">
    <location>
        <begin position="7"/>
        <end position="26"/>
    </location>
</feature>
<keyword evidence="3" id="KW-0812">Transmembrane</keyword>
<reference evidence="4 5" key="1">
    <citation type="journal article" date="2011" name="Front. Microbiol.">
        <title>Genomic signatures of strain selection and enhancement in Bacillus atrophaeus var. globigii, a historical biowarfare simulant.</title>
        <authorList>
            <person name="Gibbons H.S."/>
            <person name="Broomall S.M."/>
            <person name="McNew L.A."/>
            <person name="Daligault H."/>
            <person name="Chapman C."/>
            <person name="Bruce D."/>
            <person name="Karavis M."/>
            <person name="Krepps M."/>
            <person name="McGregor P.A."/>
            <person name="Hong C."/>
            <person name="Park K.H."/>
            <person name="Akmal A."/>
            <person name="Feldman A."/>
            <person name="Lin J.S."/>
            <person name="Chang W.E."/>
            <person name="Higgs B.W."/>
            <person name="Demirev P."/>
            <person name="Lindquist J."/>
            <person name="Liem A."/>
            <person name="Fochler E."/>
            <person name="Read T.D."/>
            <person name="Tapia R."/>
            <person name="Johnson S."/>
            <person name="Bishop-Lilly K.A."/>
            <person name="Detter C."/>
            <person name="Han C."/>
            <person name="Sozhamannan S."/>
            <person name="Rosenzweig C.N."/>
            <person name="Skowronski E.W."/>
        </authorList>
    </citation>
    <scope>NUCLEOTIDE SEQUENCE [LARGE SCALE GENOMIC DNA]</scope>
    <source>
        <strain evidence="4 5">GYP-17</strain>
    </source>
</reference>
<feature type="compositionally biased region" description="Basic and acidic residues" evidence="2">
    <location>
        <begin position="86"/>
        <end position="96"/>
    </location>
</feature>
<evidence type="ECO:0000256" key="3">
    <source>
        <dbReference type="SAM" id="Phobius"/>
    </source>
</evidence>
<sequence>MAKIKQALRAILVAILTACIRFYQWFISPLLGPRCRFLPTCSEYARVALQKHGPIKGSLLAIRRISKCHPGHPGGFDPVPDVSAEAEPKKTQRETK</sequence>
<dbReference type="AlphaFoldDB" id="A0A432WB84"/>
<evidence type="ECO:0000256" key="1">
    <source>
        <dbReference type="HAMAP-Rule" id="MF_00386"/>
    </source>
</evidence>
<accession>A0A432WB84</accession>
<dbReference type="RefSeq" id="WP_126777579.1">
    <property type="nucleotide sequence ID" value="NZ_PIPM01000015.1"/>
</dbReference>
<organism evidence="4 5">
    <name type="scientific">Aliidiomarina sanyensis</name>
    <dbReference type="NCBI Taxonomy" id="1249555"/>
    <lineage>
        <taxon>Bacteria</taxon>
        <taxon>Pseudomonadati</taxon>
        <taxon>Pseudomonadota</taxon>
        <taxon>Gammaproteobacteria</taxon>
        <taxon>Alteromonadales</taxon>
        <taxon>Idiomarinaceae</taxon>
        <taxon>Aliidiomarina</taxon>
    </lineage>
</organism>
<comment type="subcellular location">
    <subcellularLocation>
        <location evidence="1">Cell membrane</location>
        <topology evidence="1">Peripheral membrane protein</topology>
        <orientation evidence="1">Cytoplasmic side</orientation>
    </subcellularLocation>
</comment>